<keyword evidence="1" id="KW-0472">Membrane</keyword>
<protein>
    <submittedName>
        <fullName evidence="3">Lecithin retinol acyltransferase family protein</fullName>
    </submittedName>
</protein>
<dbReference type="SUPFAM" id="SSF54001">
    <property type="entry name" value="Cysteine proteinases"/>
    <property type="match status" value="1"/>
</dbReference>
<keyword evidence="4" id="KW-1185">Reference proteome</keyword>
<proteinExistence type="predicted"/>
<keyword evidence="3" id="KW-0808">Transferase</keyword>
<dbReference type="Pfam" id="PF04970">
    <property type="entry name" value="LRAT"/>
    <property type="match status" value="1"/>
</dbReference>
<feature type="domain" description="LRAT" evidence="2">
    <location>
        <begin position="19"/>
        <end position="119"/>
    </location>
</feature>
<dbReference type="InterPro" id="IPR038765">
    <property type="entry name" value="Papain-like_cys_pep_sf"/>
</dbReference>
<name>A0ABW3SVA6_9BACT</name>
<keyword evidence="3" id="KW-0012">Acyltransferase</keyword>
<dbReference type="RefSeq" id="WP_377532258.1">
    <property type="nucleotide sequence ID" value="NZ_JBHTLD010000293.1"/>
</dbReference>
<evidence type="ECO:0000313" key="4">
    <source>
        <dbReference type="Proteomes" id="UP001597094"/>
    </source>
</evidence>
<sequence>MENNFITAYKLEAGDTVVVPKSEWEVIQHHALYVGCDATGHHYMCENLVGQGVKLTRLKDFLAGTSKVSTIKKFSGTPKERQAVVQDAVAKLGRPYHLLSYNCEHFVNDVLTRTPASAQVNLVFGWTALVCMAWAILKD</sequence>
<evidence type="ECO:0000313" key="3">
    <source>
        <dbReference type="EMBL" id="MFD1188520.1"/>
    </source>
</evidence>
<evidence type="ECO:0000259" key="2">
    <source>
        <dbReference type="PROSITE" id="PS51934"/>
    </source>
</evidence>
<organism evidence="3 4">
    <name type="scientific">Pontibacter rugosus</name>
    <dbReference type="NCBI Taxonomy" id="1745966"/>
    <lineage>
        <taxon>Bacteria</taxon>
        <taxon>Pseudomonadati</taxon>
        <taxon>Bacteroidota</taxon>
        <taxon>Cytophagia</taxon>
        <taxon>Cytophagales</taxon>
        <taxon>Hymenobacteraceae</taxon>
        <taxon>Pontibacter</taxon>
    </lineage>
</organism>
<gene>
    <name evidence="3" type="ORF">ACFQ2O_20080</name>
</gene>
<keyword evidence="1" id="KW-1133">Transmembrane helix</keyword>
<dbReference type="Proteomes" id="UP001597094">
    <property type="component" value="Unassembled WGS sequence"/>
</dbReference>
<dbReference type="Gene3D" id="3.90.1720.10">
    <property type="entry name" value="endopeptidase domain like (from Nostoc punctiforme)"/>
    <property type="match status" value="1"/>
</dbReference>
<dbReference type="InterPro" id="IPR007053">
    <property type="entry name" value="LRAT_dom"/>
</dbReference>
<dbReference type="GO" id="GO:0016746">
    <property type="term" value="F:acyltransferase activity"/>
    <property type="evidence" value="ECO:0007669"/>
    <property type="project" value="UniProtKB-KW"/>
</dbReference>
<comment type="caution">
    <text evidence="3">The sequence shown here is derived from an EMBL/GenBank/DDBJ whole genome shotgun (WGS) entry which is preliminary data.</text>
</comment>
<accession>A0ABW3SVA6</accession>
<keyword evidence="1" id="KW-0812">Transmembrane</keyword>
<feature type="transmembrane region" description="Helical" evidence="1">
    <location>
        <begin position="120"/>
        <end position="137"/>
    </location>
</feature>
<dbReference type="PROSITE" id="PS51934">
    <property type="entry name" value="LRAT"/>
    <property type="match status" value="1"/>
</dbReference>
<dbReference type="EMBL" id="JBHTLD010000293">
    <property type="protein sequence ID" value="MFD1188520.1"/>
    <property type="molecule type" value="Genomic_DNA"/>
</dbReference>
<evidence type="ECO:0000256" key="1">
    <source>
        <dbReference type="SAM" id="Phobius"/>
    </source>
</evidence>
<reference evidence="4" key="1">
    <citation type="journal article" date="2019" name="Int. J. Syst. Evol. Microbiol.">
        <title>The Global Catalogue of Microorganisms (GCM) 10K type strain sequencing project: providing services to taxonomists for standard genome sequencing and annotation.</title>
        <authorList>
            <consortium name="The Broad Institute Genomics Platform"/>
            <consortium name="The Broad Institute Genome Sequencing Center for Infectious Disease"/>
            <person name="Wu L."/>
            <person name="Ma J."/>
        </authorList>
    </citation>
    <scope>NUCLEOTIDE SEQUENCE [LARGE SCALE GENOMIC DNA]</scope>
    <source>
        <strain evidence="4">JCM 31319</strain>
    </source>
</reference>